<name>A0A014MIF1_9BURK</name>
<dbReference type="InterPro" id="IPR023631">
    <property type="entry name" value="Amidase_dom"/>
</dbReference>
<evidence type="ECO:0000313" key="3">
    <source>
        <dbReference type="EMBL" id="EXU81521.1"/>
    </source>
</evidence>
<dbReference type="PANTHER" id="PTHR11895">
    <property type="entry name" value="TRANSAMIDASE"/>
    <property type="match status" value="1"/>
</dbReference>
<evidence type="ECO:0000259" key="1">
    <source>
        <dbReference type="Pfam" id="PF01425"/>
    </source>
</evidence>
<dbReference type="InterPro" id="IPR053844">
    <property type="entry name" value="AH_C"/>
</dbReference>
<evidence type="ECO:0000259" key="2">
    <source>
        <dbReference type="Pfam" id="PF21986"/>
    </source>
</evidence>
<dbReference type="Proteomes" id="UP000020766">
    <property type="component" value="Unassembled WGS sequence"/>
</dbReference>
<feature type="domain" description="Allophanate hydrolase C-terminal" evidence="2">
    <location>
        <begin position="472"/>
        <end position="592"/>
    </location>
</feature>
<keyword evidence="4" id="KW-1185">Reference proteome</keyword>
<accession>A0A014MIF1</accession>
<dbReference type="InterPro" id="IPR000120">
    <property type="entry name" value="Amidase"/>
</dbReference>
<dbReference type="NCBIfam" id="NF006043">
    <property type="entry name" value="PRK08186.1"/>
    <property type="match status" value="1"/>
</dbReference>
<dbReference type="GO" id="GO:0016787">
    <property type="term" value="F:hydrolase activity"/>
    <property type="evidence" value="ECO:0007669"/>
    <property type="project" value="UniProtKB-KW"/>
</dbReference>
<dbReference type="EMBL" id="JBOK01000002">
    <property type="protein sequence ID" value="EXU81521.1"/>
    <property type="molecule type" value="Genomic_DNA"/>
</dbReference>
<proteinExistence type="predicted"/>
<feature type="domain" description="Amidase" evidence="1">
    <location>
        <begin position="39"/>
        <end position="431"/>
    </location>
</feature>
<dbReference type="Gene3D" id="3.90.1300.10">
    <property type="entry name" value="Amidase signature (AS) domain"/>
    <property type="match status" value="1"/>
</dbReference>
<reference evidence="3 4" key="1">
    <citation type="submission" date="2014-01" db="EMBL/GenBank/DDBJ databases">
        <title>Interspecies Systems Biology Uncovers Metabolites Affecting C. elegans Gene Expression and Life History Traits.</title>
        <authorList>
            <person name="Watson E."/>
            <person name="Macneil L.T."/>
            <person name="Ritter A.D."/>
            <person name="Yilmaz L.S."/>
            <person name="Rosebrock A.P."/>
            <person name="Caudy A.A."/>
            <person name="Walhout A.J."/>
        </authorList>
    </citation>
    <scope>NUCLEOTIDE SEQUENCE [LARGE SCALE GENOMIC DNA]</scope>
    <source>
        <strain evidence="3 4">DA1877</strain>
    </source>
</reference>
<comment type="caution">
    <text evidence="3">The sequence shown here is derived from an EMBL/GenBank/DDBJ whole genome shotgun (WGS) entry which is preliminary data.</text>
</comment>
<gene>
    <name evidence="3" type="ORF">AX13_06900</name>
</gene>
<sequence length="595" mass="62852">MLIGTFDDWKHAYHGGAAPAALLEQQRQALQADDTAWISIATAAQLQAQLQQLQALEHAVGRDQLPLYGIPFAAKDNIDVAGFTTTAACPAFAYVAAQDAVAVQRLRQAGAIVLGKTNLDQFATGLVGVRSPYGAVPNTFDPTLVSGGSSSGSASVVARGLVPFALSTDTAGSGRVPAGFNQIVGLKPTPGAVSGTGLVPACRTLDCIGVLALNVADSALALSIMEGPDAQDAYSQARPAIPAHRPLAQLRVAIPGGRQLAADYEAAFTQFAQRLQPQVASVQTLAFDTLFEVAQLLYYGPWVAERVVGARRLYEQQPEALLPVIRQVLDVHQRFNAVDTFAAQYQLQTLQREAEKIWQDCDVLCVPTAPRHPSMADLQAEPVAANSELGTYTNFVNLLGWSAIAIPAAQLPSGLPFGITLIAPAWREPDLVRWAQALEAQTPLTAGATGLPVRTLGALPRWHVPTQGETIALTVVGAHLRGMPLNHELLACGARFREATHTAPHYRLYALAGTVPAKPGLARAEDGAAIAVEVWDMPVANLGRFVAGVPAPLGIGTVTLQDGRHVKGFICEGVALGNAQDITHFGGWRAYCMAA</sequence>
<dbReference type="Pfam" id="PF01425">
    <property type="entry name" value="Amidase"/>
    <property type="match status" value="1"/>
</dbReference>
<dbReference type="NCBIfam" id="TIGR02713">
    <property type="entry name" value="allophanate_hyd"/>
    <property type="match status" value="1"/>
</dbReference>
<dbReference type="PATRIC" id="fig|1457173.3.peg.393"/>
<dbReference type="SUPFAM" id="SSF75304">
    <property type="entry name" value="Amidase signature (AS) enzymes"/>
    <property type="match status" value="1"/>
</dbReference>
<dbReference type="PANTHER" id="PTHR11895:SF169">
    <property type="entry name" value="GLUTAMYL-TRNA(GLN) AMIDOTRANSFERASE"/>
    <property type="match status" value="1"/>
</dbReference>
<dbReference type="InterPro" id="IPR036928">
    <property type="entry name" value="AS_sf"/>
</dbReference>
<protein>
    <submittedName>
        <fullName evidence="3">Allophanate hydrolase</fullName>
    </submittedName>
</protein>
<evidence type="ECO:0000313" key="4">
    <source>
        <dbReference type="Proteomes" id="UP000020766"/>
    </source>
</evidence>
<dbReference type="Pfam" id="PF21986">
    <property type="entry name" value="AH_C"/>
    <property type="match status" value="1"/>
</dbReference>
<dbReference type="Gene3D" id="1.20.58.1700">
    <property type="match status" value="1"/>
</dbReference>
<organism evidence="3 4">
    <name type="scientific">Comamonas aquatica DA1877</name>
    <dbReference type="NCBI Taxonomy" id="1457173"/>
    <lineage>
        <taxon>Bacteria</taxon>
        <taxon>Pseudomonadati</taxon>
        <taxon>Pseudomonadota</taxon>
        <taxon>Betaproteobacteria</taxon>
        <taxon>Burkholderiales</taxon>
        <taxon>Comamonadaceae</taxon>
        <taxon>Comamonas</taxon>
    </lineage>
</organism>
<keyword evidence="3" id="KW-0378">Hydrolase</keyword>
<dbReference type="STRING" id="225991.MA05_01810"/>
<dbReference type="RefSeq" id="WP_043378392.1">
    <property type="nucleotide sequence ID" value="NZ_JBOK01000002.1"/>
</dbReference>
<dbReference type="InterPro" id="IPR014085">
    <property type="entry name" value="Allophanate_hydrolase"/>
</dbReference>
<dbReference type="Gene3D" id="3.10.490.10">
    <property type="entry name" value="Gamma-glutamyl cyclotransferase-like"/>
    <property type="match status" value="1"/>
</dbReference>
<dbReference type="AlphaFoldDB" id="A0A014MIF1"/>